<dbReference type="Pfam" id="PF01888">
    <property type="entry name" value="CbiD"/>
    <property type="match status" value="1"/>
</dbReference>
<dbReference type="UniPathway" id="UPA00148">
    <property type="reaction ID" value="UER00227"/>
</dbReference>
<dbReference type="PANTHER" id="PTHR35863:SF1">
    <property type="entry name" value="COBALT-PRECORRIN-5B C(1)-METHYLTRANSFERASE"/>
    <property type="match status" value="1"/>
</dbReference>
<keyword evidence="3 5" id="KW-0808">Transferase</keyword>
<dbReference type="SUPFAM" id="SSF111342">
    <property type="entry name" value="CbiD-like"/>
    <property type="match status" value="1"/>
</dbReference>
<dbReference type="InterPro" id="IPR002748">
    <property type="entry name" value="CbiD"/>
</dbReference>
<dbReference type="EC" id="2.1.1.195" evidence="5"/>
<dbReference type="InterPro" id="IPR036074">
    <property type="entry name" value="CbiD_sf"/>
</dbReference>
<accession>A0A1W6JWW3</accession>
<dbReference type="PANTHER" id="PTHR35863">
    <property type="entry name" value="COBALT-PRECORRIN-5B C(1)-METHYLTRANSFERASE"/>
    <property type="match status" value="1"/>
</dbReference>
<dbReference type="AlphaFoldDB" id="A0A1W6JWW3"/>
<dbReference type="OrthoDB" id="10423at2157"/>
<evidence type="ECO:0000256" key="4">
    <source>
        <dbReference type="ARBA" id="ARBA00022691"/>
    </source>
</evidence>
<dbReference type="GeneID" id="41589493"/>
<dbReference type="RefSeq" id="WP_148690527.1">
    <property type="nucleotide sequence ID" value="NZ_CP020477.1"/>
</dbReference>
<sequence>MSVIETLKRFGITTGATAAAGAKAATIMLLQNRKVDRVVIPTPIGLRIEIPIDDVNKIEEENKEEACAKVTKFSGDNPDVLNNLEIISCVQRSQSDIQVFGDNGVGRITRPGLRETNGYAISPTATEMIINAVKEVTEKGIIVRVKVPNGEEISKHTMNPLIGIQGGISILGTTGIEMPVSDEDFIAHIVAELCYLKNKTDQVALAFGNTSFEIAKKLGYETVKIGDRVGDSINSAIKEGFQKIVLVGLPGKMTKVAAGIFNTHHSYGDARIETITFASVLAGISREKLEKISRSKTVSEALSYLSFEEKKEVMKIIANRILERLNVNWKANFTVLIFDEKGEELASASK</sequence>
<comment type="similarity">
    <text evidence="5">Belongs to the CbiD family.</text>
</comment>
<dbReference type="HAMAP" id="MF_00787">
    <property type="entry name" value="CbiD"/>
    <property type="match status" value="1"/>
</dbReference>
<evidence type="ECO:0000313" key="7">
    <source>
        <dbReference type="Proteomes" id="UP000193404"/>
    </source>
</evidence>
<keyword evidence="4 5" id="KW-0949">S-adenosyl-L-methionine</keyword>
<evidence type="ECO:0000256" key="5">
    <source>
        <dbReference type="HAMAP-Rule" id="MF_00787"/>
    </source>
</evidence>
<evidence type="ECO:0000256" key="2">
    <source>
        <dbReference type="ARBA" id="ARBA00022603"/>
    </source>
</evidence>
<keyword evidence="7" id="KW-1185">Reference proteome</keyword>
<dbReference type="KEGG" id="aman:B6F84_01205"/>
<comment type="catalytic activity">
    <reaction evidence="5">
        <text>Co-precorrin-5B + S-adenosyl-L-methionine = Co-precorrin-6A + S-adenosyl-L-homocysteine</text>
        <dbReference type="Rhea" id="RHEA:26285"/>
        <dbReference type="ChEBI" id="CHEBI:57856"/>
        <dbReference type="ChEBI" id="CHEBI:59789"/>
        <dbReference type="ChEBI" id="CHEBI:60063"/>
        <dbReference type="ChEBI" id="CHEBI:60064"/>
        <dbReference type="EC" id="2.1.1.195"/>
    </reaction>
</comment>
<name>A0A1W6JWW3_9CREN</name>
<proteinExistence type="inferred from homology"/>
<dbReference type="GO" id="GO:0019251">
    <property type="term" value="P:anaerobic cobalamin biosynthetic process"/>
    <property type="evidence" value="ECO:0007669"/>
    <property type="project" value="UniProtKB-UniRule"/>
</dbReference>
<protein>
    <recommendedName>
        <fullName evidence="5">Cobalt-precorrin-5B C(1)-methyltransferase</fullName>
        <ecNumber evidence="5">2.1.1.195</ecNumber>
    </recommendedName>
    <alternativeName>
        <fullName evidence="5">Cobalt-precorrin-6A synthase</fullName>
    </alternativeName>
</protein>
<dbReference type="NCBIfam" id="TIGR00312">
    <property type="entry name" value="cbiD"/>
    <property type="match status" value="1"/>
</dbReference>
<gene>
    <name evidence="5" type="primary">cbiD</name>
    <name evidence="6" type="ORF">B6F84_01205</name>
</gene>
<keyword evidence="2 5" id="KW-0489">Methyltransferase</keyword>
<organism evidence="6 7">
    <name type="scientific">Acidianus manzaensis</name>
    <dbReference type="NCBI Taxonomy" id="282676"/>
    <lineage>
        <taxon>Archaea</taxon>
        <taxon>Thermoproteota</taxon>
        <taxon>Thermoprotei</taxon>
        <taxon>Sulfolobales</taxon>
        <taxon>Sulfolobaceae</taxon>
        <taxon>Acidianus</taxon>
    </lineage>
</organism>
<keyword evidence="1 5" id="KW-0169">Cobalamin biosynthesis</keyword>
<reference evidence="6 7" key="1">
    <citation type="submission" date="2017-03" db="EMBL/GenBank/DDBJ databases">
        <title>Sulfur activation and transportation mechanism of thermophilic Archaea Acidianus manzaensis YN-25.</title>
        <authorList>
            <person name="Ma Y."/>
            <person name="Yang Y."/>
            <person name="Xia J."/>
        </authorList>
    </citation>
    <scope>NUCLEOTIDE SEQUENCE [LARGE SCALE GENOMIC DNA]</scope>
    <source>
        <strain evidence="6 7">YN-25</strain>
    </source>
</reference>
<comment type="pathway">
    <text evidence="5">Cofactor biosynthesis; adenosylcobalamin biosynthesis; cob(II)yrinate a,c-diamide from sirohydrochlorin (anaerobic route): step 6/10.</text>
</comment>
<dbReference type="Proteomes" id="UP000193404">
    <property type="component" value="Chromosome"/>
</dbReference>
<comment type="function">
    <text evidence="5">Catalyzes the methylation of C-1 in cobalt-precorrin-5B to form cobalt-precorrin-6A.</text>
</comment>
<dbReference type="GO" id="GO:0043780">
    <property type="term" value="F:cobalt-precorrin-5B C1-methyltransferase activity"/>
    <property type="evidence" value="ECO:0007669"/>
    <property type="project" value="RHEA"/>
</dbReference>
<dbReference type="GO" id="GO:0032259">
    <property type="term" value="P:methylation"/>
    <property type="evidence" value="ECO:0007669"/>
    <property type="project" value="UniProtKB-KW"/>
</dbReference>
<dbReference type="STRING" id="282676.B6F84_01205"/>
<dbReference type="Gene3D" id="3.30.2110.10">
    <property type="entry name" value="CbiD-like"/>
    <property type="match status" value="1"/>
</dbReference>
<evidence type="ECO:0000256" key="3">
    <source>
        <dbReference type="ARBA" id="ARBA00022679"/>
    </source>
</evidence>
<dbReference type="PIRSF" id="PIRSF026782">
    <property type="entry name" value="CbiD"/>
    <property type="match status" value="1"/>
</dbReference>
<evidence type="ECO:0000313" key="6">
    <source>
        <dbReference type="EMBL" id="ARM74776.1"/>
    </source>
</evidence>
<dbReference type="EMBL" id="CP020477">
    <property type="protein sequence ID" value="ARM74776.1"/>
    <property type="molecule type" value="Genomic_DNA"/>
</dbReference>
<evidence type="ECO:0000256" key="1">
    <source>
        <dbReference type="ARBA" id="ARBA00022573"/>
    </source>
</evidence>